<dbReference type="STRING" id="1619308.B5808_03545"/>
<proteinExistence type="predicted"/>
<dbReference type="RefSeq" id="WP_085018472.1">
    <property type="nucleotide sequence ID" value="NZ_BMHD01000001.1"/>
</dbReference>
<name>A0A1X9LKE7_9MICO</name>
<evidence type="ECO:0000313" key="4">
    <source>
        <dbReference type="Proteomes" id="UP000192775"/>
    </source>
</evidence>
<gene>
    <name evidence="3" type="ORF">B5808_03545</name>
</gene>
<sequence>MNSGRTWILYSLIRLGVFAVVLALLLFLQIVPWVAAILAAIIALCISIIFLRRPREEASKTLYDARANRSARSAAPARVSEDESVEDRAVDDQPETSGSDERPADAPVVEDQPDTK</sequence>
<dbReference type="EMBL" id="CP020715">
    <property type="protein sequence ID" value="ARJ04401.1"/>
    <property type="molecule type" value="Genomic_DNA"/>
</dbReference>
<evidence type="ECO:0000256" key="1">
    <source>
        <dbReference type="SAM" id="MobiDB-lite"/>
    </source>
</evidence>
<dbReference type="Proteomes" id="UP000192775">
    <property type="component" value="Chromosome"/>
</dbReference>
<dbReference type="AlphaFoldDB" id="A0A1X9LKE7"/>
<feature type="region of interest" description="Disordered" evidence="1">
    <location>
        <begin position="64"/>
        <end position="116"/>
    </location>
</feature>
<evidence type="ECO:0000313" key="3">
    <source>
        <dbReference type="EMBL" id="ARJ04401.1"/>
    </source>
</evidence>
<protein>
    <submittedName>
        <fullName evidence="3">Uncharacterized protein</fullName>
    </submittedName>
</protein>
<feature type="transmembrane region" description="Helical" evidence="2">
    <location>
        <begin position="33"/>
        <end position="51"/>
    </location>
</feature>
<dbReference type="InterPro" id="IPR025323">
    <property type="entry name" value="DUF4229"/>
</dbReference>
<feature type="compositionally biased region" description="Low complexity" evidence="1">
    <location>
        <begin position="68"/>
        <end position="78"/>
    </location>
</feature>
<dbReference type="KEGG" id="cphy:B5808_03545"/>
<dbReference type="Pfam" id="PF14012">
    <property type="entry name" value="DUF4229"/>
    <property type="match status" value="1"/>
</dbReference>
<keyword evidence="2" id="KW-0472">Membrane</keyword>
<keyword evidence="2" id="KW-0812">Transmembrane</keyword>
<keyword evidence="4" id="KW-1185">Reference proteome</keyword>
<keyword evidence="2" id="KW-1133">Transmembrane helix</keyword>
<reference evidence="3 4" key="1">
    <citation type="submission" date="2017-04" db="EMBL/GenBank/DDBJ databases">
        <authorList>
            <person name="Afonso C.L."/>
            <person name="Miller P.J."/>
            <person name="Scott M.A."/>
            <person name="Spackman E."/>
            <person name="Goraichik I."/>
            <person name="Dimitrov K.M."/>
            <person name="Suarez D.L."/>
            <person name="Swayne D.E."/>
        </authorList>
    </citation>
    <scope>NUCLEOTIDE SEQUENCE [LARGE SCALE GENOMIC DNA]</scope>
    <source>
        <strain evidence="4">XA(T)</strain>
    </source>
</reference>
<accession>A0A1X9LKE7</accession>
<evidence type="ECO:0000256" key="2">
    <source>
        <dbReference type="SAM" id="Phobius"/>
    </source>
</evidence>
<organism evidence="3 4">
    <name type="scientific">Cnuibacter physcomitrellae</name>
    <dbReference type="NCBI Taxonomy" id="1619308"/>
    <lineage>
        <taxon>Bacteria</taxon>
        <taxon>Bacillati</taxon>
        <taxon>Actinomycetota</taxon>
        <taxon>Actinomycetes</taxon>
        <taxon>Micrococcales</taxon>
        <taxon>Microbacteriaceae</taxon>
        <taxon>Cnuibacter</taxon>
    </lineage>
</organism>
<feature type="transmembrane region" description="Helical" evidence="2">
    <location>
        <begin position="7"/>
        <end position="27"/>
    </location>
</feature>